<organism evidence="2">
    <name type="scientific">Opuntia streptacantha</name>
    <name type="common">Prickly pear cactus</name>
    <name type="synonym">Opuntia cardona</name>
    <dbReference type="NCBI Taxonomy" id="393608"/>
    <lineage>
        <taxon>Eukaryota</taxon>
        <taxon>Viridiplantae</taxon>
        <taxon>Streptophyta</taxon>
        <taxon>Embryophyta</taxon>
        <taxon>Tracheophyta</taxon>
        <taxon>Spermatophyta</taxon>
        <taxon>Magnoliopsida</taxon>
        <taxon>eudicotyledons</taxon>
        <taxon>Gunneridae</taxon>
        <taxon>Pentapetalae</taxon>
        <taxon>Caryophyllales</taxon>
        <taxon>Cactineae</taxon>
        <taxon>Cactaceae</taxon>
        <taxon>Opuntioideae</taxon>
        <taxon>Opuntia</taxon>
    </lineage>
</organism>
<evidence type="ECO:0000256" key="1">
    <source>
        <dbReference type="SAM" id="MobiDB-lite"/>
    </source>
</evidence>
<reference evidence="2" key="2">
    <citation type="submission" date="2020-07" db="EMBL/GenBank/DDBJ databases">
        <authorList>
            <person name="Vera ALvarez R."/>
            <person name="Arias-Moreno D.M."/>
            <person name="Jimenez-Jacinto V."/>
            <person name="Jimenez-Bremont J.F."/>
            <person name="Swaminathan K."/>
            <person name="Moose S.P."/>
            <person name="Guerrero-Gonzalez M.L."/>
            <person name="Marino-Ramirez L."/>
            <person name="Landsman D."/>
            <person name="Rodriguez-Kessler M."/>
            <person name="Delgado-Sanchez P."/>
        </authorList>
    </citation>
    <scope>NUCLEOTIDE SEQUENCE</scope>
    <source>
        <tissue evidence="2">Cladode</tissue>
    </source>
</reference>
<feature type="compositionally biased region" description="Low complexity" evidence="1">
    <location>
        <begin position="31"/>
        <end position="42"/>
    </location>
</feature>
<reference evidence="2" key="1">
    <citation type="journal article" date="2013" name="J. Plant Res.">
        <title>Effect of fungi and light on seed germination of three Opuntia species from semiarid lands of central Mexico.</title>
        <authorList>
            <person name="Delgado-Sanchez P."/>
            <person name="Jimenez-Bremont J.F."/>
            <person name="Guerrero-Gonzalez Mde L."/>
            <person name="Flores J."/>
        </authorList>
    </citation>
    <scope>NUCLEOTIDE SEQUENCE</scope>
    <source>
        <tissue evidence="2">Cladode</tissue>
    </source>
</reference>
<sequence>MFKIWKLDPFRDFCRCWLTRRVSTFVPLFSTAKSSSTSSGSKGFKRGQEPPWSQSPPSKCLGDCVRKILIPPGRKLLSMNDIMFFKTISRPASAVFGGNIGTPFSKKSMGDLTGSNFEGAHHQCPVFSIKTSWKLGASAQLPSGTSTSTL</sequence>
<dbReference type="AlphaFoldDB" id="A0A7C9AZP1"/>
<protein>
    <submittedName>
        <fullName evidence="2">Uncharacterized protein</fullName>
    </submittedName>
</protein>
<accession>A0A7C9AZP1</accession>
<proteinExistence type="predicted"/>
<evidence type="ECO:0000313" key="2">
    <source>
        <dbReference type="EMBL" id="MBA4680134.1"/>
    </source>
</evidence>
<dbReference type="EMBL" id="GISG01285828">
    <property type="protein sequence ID" value="MBA4680134.1"/>
    <property type="molecule type" value="Transcribed_RNA"/>
</dbReference>
<feature type="region of interest" description="Disordered" evidence="1">
    <location>
        <begin position="31"/>
        <end position="58"/>
    </location>
</feature>
<name>A0A7C9AZP1_OPUST</name>